<gene>
    <name evidence="1" type="ORF">VHEMI05915</name>
</gene>
<organism evidence="1 2">
    <name type="scientific">[Torrubiella] hemipterigena</name>
    <dbReference type="NCBI Taxonomy" id="1531966"/>
    <lineage>
        <taxon>Eukaryota</taxon>
        <taxon>Fungi</taxon>
        <taxon>Dikarya</taxon>
        <taxon>Ascomycota</taxon>
        <taxon>Pezizomycotina</taxon>
        <taxon>Sordariomycetes</taxon>
        <taxon>Hypocreomycetidae</taxon>
        <taxon>Hypocreales</taxon>
        <taxon>Clavicipitaceae</taxon>
        <taxon>Clavicipitaceae incertae sedis</taxon>
        <taxon>'Torrubiella' clade</taxon>
    </lineage>
</organism>
<dbReference type="OrthoDB" id="3557800at2759"/>
<dbReference type="HOGENOM" id="CLU_946685_0_0_1"/>
<evidence type="ECO:0000313" key="2">
    <source>
        <dbReference type="Proteomes" id="UP000039046"/>
    </source>
</evidence>
<protein>
    <submittedName>
        <fullName evidence="1">Uncharacterized protein</fullName>
    </submittedName>
</protein>
<sequence length="299" mass="33008">MYQKFIHLLKIIAPKMSDLIRPPTPQALVHRLPSRPVSLETSKPARYILVVAAPLSTPGKLSIANELSKIFACPEYIGDSIHSSSAKAASVGAQPNKERYQRMWLSKMTRTGLLFPDESKPAAAEFAGFGGSASTSRRGSVSSVASNASSRPESVASRIFEPAVATATNENRGINAHFTISEEERRRRENPVLLVLTQPDLEAWHRTAIQGAVGEYGIGVIFIQLYEEEESVHEELPILQPLNPELMSRFPGLAGLQTRPRGWGTLHEEMKITVDTRESVEHQVCQIADDVRYIIGLED</sequence>
<evidence type="ECO:0000313" key="1">
    <source>
        <dbReference type="EMBL" id="CEJ90111.1"/>
    </source>
</evidence>
<proteinExistence type="predicted"/>
<accession>A0A0A1SZ65</accession>
<dbReference type="EMBL" id="CDHN01000003">
    <property type="protein sequence ID" value="CEJ90111.1"/>
    <property type="molecule type" value="Genomic_DNA"/>
</dbReference>
<keyword evidence="2" id="KW-1185">Reference proteome</keyword>
<name>A0A0A1SZ65_9HYPO</name>
<reference evidence="1 2" key="1">
    <citation type="journal article" date="2015" name="Genome Announc.">
        <title>Draft Genome Sequence and Gene Annotation of the Entomopathogenic Fungus Verticillium hemipterigenum.</title>
        <authorList>
            <person name="Horn F."/>
            <person name="Habel A."/>
            <person name="Scharf D.H."/>
            <person name="Dworschak J."/>
            <person name="Brakhage A.A."/>
            <person name="Guthke R."/>
            <person name="Hertweck C."/>
            <person name="Linde J."/>
        </authorList>
    </citation>
    <scope>NUCLEOTIDE SEQUENCE [LARGE SCALE GENOMIC DNA]</scope>
</reference>
<dbReference type="Proteomes" id="UP000039046">
    <property type="component" value="Unassembled WGS sequence"/>
</dbReference>
<dbReference type="AlphaFoldDB" id="A0A0A1SZ65"/>